<evidence type="ECO:0000313" key="1">
    <source>
        <dbReference type="EMBL" id="MEJ7139548.1"/>
    </source>
</evidence>
<comment type="caution">
    <text evidence="1">The sequence shown here is derived from an EMBL/GenBank/DDBJ whole genome shotgun (WGS) entry which is preliminary data.</text>
</comment>
<sequence>MALDLSALEEKPTAPAVAGAAQPTGKPLDIPLADIEEDPDQPRKEFTPEAMQEMTDSIRARGVKTPVSVRTHPSKPGKWMLNYGARRYRGSLAAGRPTIPAFVDESHDDYDQVIENIQRDDLKPMELALFIKKRLDAGDQKKAIAKNLGKDGAIITQHLALIDPPACIEDAYSNGKCTSPKTLYELRGLHEKFPEQVEAWCAEAAEITRKTVADLADELKGKKKPAPAAPAAGEGQQGGEPGGRGDASKFRHDQIPGGAGEGQGGNGGATGESEIDGGKAKPASKKGDDNGQGDGAGTGEDGEAGRDTGELTSWPKGRAVSDPDRMSKPLLLVEFDGRSAAVLLNRRPSSAGLIHIRFEDGGGDQEVDAGACKINLLTEAEK</sequence>
<accession>A0ACC6P5Q1</accession>
<gene>
    <name evidence="1" type="ORF">RV045_14070</name>
</gene>
<dbReference type="EMBL" id="JAWDIE010000033">
    <property type="protein sequence ID" value="MEJ7139548.1"/>
    <property type="molecule type" value="Genomic_DNA"/>
</dbReference>
<protein>
    <submittedName>
        <fullName evidence="1">ParB/RepB/Spo0J family partition protein</fullName>
    </submittedName>
</protein>
<keyword evidence="2" id="KW-1185">Reference proteome</keyword>
<reference evidence="1" key="1">
    <citation type="submission" date="2023-10" db="EMBL/GenBank/DDBJ databases">
        <title>Amphibacter perezi, gen. nov., sp. nov. a novel taxa of the family Comamonadaceae, class Betaproteobacteria isolated from the skin microbiota of Pelophylax perezi from different populations.</title>
        <authorList>
            <person name="Costa S."/>
            <person name="Proenca D.N."/>
            <person name="Lopes I."/>
            <person name="Morais P.V."/>
        </authorList>
    </citation>
    <scope>NUCLEOTIDE SEQUENCE</scope>
    <source>
        <strain evidence="1">SL12-8</strain>
    </source>
</reference>
<organism evidence="1 2">
    <name type="scientific">Amphibiibacter pelophylacis</name>
    <dbReference type="NCBI Taxonomy" id="1799477"/>
    <lineage>
        <taxon>Bacteria</taxon>
        <taxon>Pseudomonadati</taxon>
        <taxon>Pseudomonadota</taxon>
        <taxon>Betaproteobacteria</taxon>
        <taxon>Burkholderiales</taxon>
        <taxon>Sphaerotilaceae</taxon>
        <taxon>Amphibiibacter</taxon>
    </lineage>
</organism>
<proteinExistence type="predicted"/>
<dbReference type="Proteomes" id="UP001364695">
    <property type="component" value="Unassembled WGS sequence"/>
</dbReference>
<evidence type="ECO:0000313" key="2">
    <source>
        <dbReference type="Proteomes" id="UP001364695"/>
    </source>
</evidence>
<name>A0ACC6P5Q1_9BURK</name>